<evidence type="ECO:0000313" key="2">
    <source>
        <dbReference type="EMBL" id="VVC45304.1"/>
    </source>
</evidence>
<gene>
    <name evidence="2" type="ORF">CINCED_3A010177</name>
</gene>
<proteinExistence type="predicted"/>
<feature type="transmembrane region" description="Helical" evidence="1">
    <location>
        <begin position="84"/>
        <end position="107"/>
    </location>
</feature>
<protein>
    <submittedName>
        <fullName evidence="2">Uncharacterized protein</fullName>
    </submittedName>
</protein>
<sequence>MQSCSSKLASALKCKNSLCDRSRTDMEFKYMLHDSHFTIEGNAVKDFGIVYDSDLNFRSHIDVSCCTALKVLGFLKLVYNKFKLITLLKALYCALVRSILEFVFIIWDPAKDIN</sequence>
<accession>A0A5E4NKH1</accession>
<dbReference type="AlphaFoldDB" id="A0A5E4NKH1"/>
<dbReference type="OrthoDB" id="6603874at2759"/>
<keyword evidence="1" id="KW-1133">Transmembrane helix</keyword>
<organism evidence="2 3">
    <name type="scientific">Cinara cedri</name>
    <dbReference type="NCBI Taxonomy" id="506608"/>
    <lineage>
        <taxon>Eukaryota</taxon>
        <taxon>Metazoa</taxon>
        <taxon>Ecdysozoa</taxon>
        <taxon>Arthropoda</taxon>
        <taxon>Hexapoda</taxon>
        <taxon>Insecta</taxon>
        <taxon>Pterygota</taxon>
        <taxon>Neoptera</taxon>
        <taxon>Paraneoptera</taxon>
        <taxon>Hemiptera</taxon>
        <taxon>Sternorrhyncha</taxon>
        <taxon>Aphidomorpha</taxon>
        <taxon>Aphidoidea</taxon>
        <taxon>Aphididae</taxon>
        <taxon>Lachninae</taxon>
        <taxon>Cinara</taxon>
    </lineage>
</organism>
<dbReference type="Proteomes" id="UP000325440">
    <property type="component" value="Unassembled WGS sequence"/>
</dbReference>
<reference evidence="2 3" key="1">
    <citation type="submission" date="2019-08" db="EMBL/GenBank/DDBJ databases">
        <authorList>
            <person name="Alioto T."/>
            <person name="Alioto T."/>
            <person name="Gomez Garrido J."/>
        </authorList>
    </citation>
    <scope>NUCLEOTIDE SEQUENCE [LARGE SCALE GENOMIC DNA]</scope>
</reference>
<evidence type="ECO:0000256" key="1">
    <source>
        <dbReference type="SAM" id="Phobius"/>
    </source>
</evidence>
<keyword evidence="3" id="KW-1185">Reference proteome</keyword>
<name>A0A5E4NKH1_9HEMI</name>
<dbReference type="EMBL" id="CABPRJ010002399">
    <property type="protein sequence ID" value="VVC45304.1"/>
    <property type="molecule type" value="Genomic_DNA"/>
</dbReference>
<keyword evidence="1" id="KW-0472">Membrane</keyword>
<keyword evidence="1" id="KW-0812">Transmembrane</keyword>
<evidence type="ECO:0000313" key="3">
    <source>
        <dbReference type="Proteomes" id="UP000325440"/>
    </source>
</evidence>